<reference evidence="2" key="2">
    <citation type="journal article" date="2021" name="Genome Biol. Evol.">
        <title>Developing a high-quality reference genome for a parasitic bivalve with doubly uniparental inheritance (Bivalvia: Unionida).</title>
        <authorList>
            <person name="Smith C.H."/>
        </authorList>
    </citation>
    <scope>NUCLEOTIDE SEQUENCE</scope>
    <source>
        <strain evidence="2">CHS0354</strain>
        <tissue evidence="2">Mantle</tissue>
    </source>
</reference>
<feature type="chain" id="PRO_5042074008" evidence="1">
    <location>
        <begin position="18"/>
        <end position="101"/>
    </location>
</feature>
<dbReference type="EMBL" id="JAEAOA010002259">
    <property type="protein sequence ID" value="KAK3610214.1"/>
    <property type="molecule type" value="Genomic_DNA"/>
</dbReference>
<keyword evidence="1" id="KW-0732">Signal</keyword>
<organism evidence="2 3">
    <name type="scientific">Potamilus streckersoni</name>
    <dbReference type="NCBI Taxonomy" id="2493646"/>
    <lineage>
        <taxon>Eukaryota</taxon>
        <taxon>Metazoa</taxon>
        <taxon>Spiralia</taxon>
        <taxon>Lophotrochozoa</taxon>
        <taxon>Mollusca</taxon>
        <taxon>Bivalvia</taxon>
        <taxon>Autobranchia</taxon>
        <taxon>Heteroconchia</taxon>
        <taxon>Palaeoheterodonta</taxon>
        <taxon>Unionida</taxon>
        <taxon>Unionoidea</taxon>
        <taxon>Unionidae</taxon>
        <taxon>Ambleminae</taxon>
        <taxon>Lampsilini</taxon>
        <taxon>Potamilus</taxon>
    </lineage>
</organism>
<dbReference type="AlphaFoldDB" id="A0AAE0WDH8"/>
<feature type="signal peptide" evidence="1">
    <location>
        <begin position="1"/>
        <end position="17"/>
    </location>
</feature>
<proteinExistence type="predicted"/>
<name>A0AAE0WDH8_9BIVA</name>
<dbReference type="Proteomes" id="UP001195483">
    <property type="component" value="Unassembled WGS sequence"/>
</dbReference>
<keyword evidence="3" id="KW-1185">Reference proteome</keyword>
<reference evidence="2" key="3">
    <citation type="submission" date="2023-05" db="EMBL/GenBank/DDBJ databases">
        <authorList>
            <person name="Smith C.H."/>
        </authorList>
    </citation>
    <scope>NUCLEOTIDE SEQUENCE</scope>
    <source>
        <strain evidence="2">CHS0354</strain>
        <tissue evidence="2">Mantle</tissue>
    </source>
</reference>
<gene>
    <name evidence="2" type="ORF">CHS0354_038854</name>
</gene>
<reference evidence="2" key="1">
    <citation type="journal article" date="2021" name="Genome Biol. Evol.">
        <title>A High-Quality Reference Genome for a Parasitic Bivalve with Doubly Uniparental Inheritance (Bivalvia: Unionida).</title>
        <authorList>
            <person name="Smith C.H."/>
        </authorList>
    </citation>
    <scope>NUCLEOTIDE SEQUENCE</scope>
    <source>
        <strain evidence="2">CHS0354</strain>
    </source>
</reference>
<accession>A0AAE0WDH8</accession>
<evidence type="ECO:0000313" key="3">
    <source>
        <dbReference type="Proteomes" id="UP001195483"/>
    </source>
</evidence>
<sequence length="101" mass="11254">MFINVLCLPFLIIISYSQVIEKKRLAKLLHADPVLAAEMYQLQRSKTGQLALLQQRRGKVVVICSCDKSGVASPILKPCVLFMYKLDQGSLSRTAESSSRV</sequence>
<comment type="caution">
    <text evidence="2">The sequence shown here is derived from an EMBL/GenBank/DDBJ whole genome shotgun (WGS) entry which is preliminary data.</text>
</comment>
<evidence type="ECO:0000313" key="2">
    <source>
        <dbReference type="EMBL" id="KAK3610214.1"/>
    </source>
</evidence>
<protein>
    <submittedName>
        <fullName evidence="2">Uncharacterized protein</fullName>
    </submittedName>
</protein>
<evidence type="ECO:0000256" key="1">
    <source>
        <dbReference type="SAM" id="SignalP"/>
    </source>
</evidence>